<evidence type="ECO:0000256" key="1">
    <source>
        <dbReference type="SAM" id="Phobius"/>
    </source>
</evidence>
<dbReference type="Proteomes" id="UP000279833">
    <property type="component" value="Unassembled WGS sequence"/>
</dbReference>
<keyword evidence="1" id="KW-0472">Membrane</keyword>
<feature type="transmembrane region" description="Helical" evidence="1">
    <location>
        <begin position="104"/>
        <end position="122"/>
    </location>
</feature>
<gene>
    <name evidence="2" type="ORF">SCUD_LOCUS11736</name>
</gene>
<evidence type="ECO:0000313" key="4">
    <source>
        <dbReference type="WBParaSite" id="SCUD_0001173601-mRNA-1"/>
    </source>
</evidence>
<evidence type="ECO:0000313" key="2">
    <source>
        <dbReference type="EMBL" id="VDP45831.1"/>
    </source>
</evidence>
<dbReference type="WBParaSite" id="SCUD_0001173601-mRNA-1">
    <property type="protein sequence ID" value="SCUD_0001173601-mRNA-1"/>
    <property type="gene ID" value="SCUD_0001173601"/>
</dbReference>
<dbReference type="EMBL" id="UZAK01034611">
    <property type="protein sequence ID" value="VDP45831.1"/>
    <property type="molecule type" value="Genomic_DNA"/>
</dbReference>
<proteinExistence type="predicted"/>
<sequence length="134" mass="15281">MSTFSSDTSGLLTSTNNKTKKECFNFEPQQWRKSVCKNCFRTQPEHHKLISNNLKDEMNSTLKSQLSFDSNSRDSSISKNNNGLFGSNAAARAAARKIAVGQRFVYFVLLFQVGILLCFFLLNEINILLWNKLY</sequence>
<keyword evidence="3" id="KW-1185">Reference proteome</keyword>
<keyword evidence="1" id="KW-0812">Transmembrane</keyword>
<keyword evidence="1" id="KW-1133">Transmembrane helix</keyword>
<organism evidence="4">
    <name type="scientific">Schistosoma curassoni</name>
    <dbReference type="NCBI Taxonomy" id="6186"/>
    <lineage>
        <taxon>Eukaryota</taxon>
        <taxon>Metazoa</taxon>
        <taxon>Spiralia</taxon>
        <taxon>Lophotrochozoa</taxon>
        <taxon>Platyhelminthes</taxon>
        <taxon>Trematoda</taxon>
        <taxon>Digenea</taxon>
        <taxon>Strigeidida</taxon>
        <taxon>Schistosomatoidea</taxon>
        <taxon>Schistosomatidae</taxon>
        <taxon>Schistosoma</taxon>
    </lineage>
</organism>
<name>A0A183K9Q3_9TREM</name>
<evidence type="ECO:0000313" key="3">
    <source>
        <dbReference type="Proteomes" id="UP000279833"/>
    </source>
</evidence>
<protein>
    <submittedName>
        <fullName evidence="2 4">Uncharacterized protein</fullName>
    </submittedName>
</protein>
<reference evidence="4" key="1">
    <citation type="submission" date="2016-06" db="UniProtKB">
        <authorList>
            <consortium name="WormBaseParasite"/>
        </authorList>
    </citation>
    <scope>IDENTIFICATION</scope>
</reference>
<accession>A0A183K9Q3</accession>
<dbReference type="AlphaFoldDB" id="A0A183K9Q3"/>
<reference evidence="2 3" key="2">
    <citation type="submission" date="2018-11" db="EMBL/GenBank/DDBJ databases">
        <authorList>
            <consortium name="Pathogen Informatics"/>
        </authorList>
    </citation>
    <scope>NUCLEOTIDE SEQUENCE [LARGE SCALE GENOMIC DNA]</scope>
    <source>
        <strain evidence="2">Dakar</strain>
        <strain evidence="3">Dakar, Senegal</strain>
    </source>
</reference>